<name>A0AAD8KZE3_TARER</name>
<dbReference type="Proteomes" id="UP001229421">
    <property type="component" value="Unassembled WGS sequence"/>
</dbReference>
<keyword evidence="2" id="KW-1185">Reference proteome</keyword>
<comment type="caution">
    <text evidence="1">The sequence shown here is derived from an EMBL/GenBank/DDBJ whole genome shotgun (WGS) entry which is preliminary data.</text>
</comment>
<organism evidence="1 2">
    <name type="scientific">Tagetes erecta</name>
    <name type="common">African marigold</name>
    <dbReference type="NCBI Taxonomy" id="13708"/>
    <lineage>
        <taxon>Eukaryota</taxon>
        <taxon>Viridiplantae</taxon>
        <taxon>Streptophyta</taxon>
        <taxon>Embryophyta</taxon>
        <taxon>Tracheophyta</taxon>
        <taxon>Spermatophyta</taxon>
        <taxon>Magnoliopsida</taxon>
        <taxon>eudicotyledons</taxon>
        <taxon>Gunneridae</taxon>
        <taxon>Pentapetalae</taxon>
        <taxon>asterids</taxon>
        <taxon>campanulids</taxon>
        <taxon>Asterales</taxon>
        <taxon>Asteraceae</taxon>
        <taxon>Asteroideae</taxon>
        <taxon>Heliantheae alliance</taxon>
        <taxon>Tageteae</taxon>
        <taxon>Tagetes</taxon>
    </lineage>
</organism>
<gene>
    <name evidence="1" type="ORF">QVD17_08347</name>
</gene>
<feature type="non-terminal residue" evidence="1">
    <location>
        <position position="1"/>
    </location>
</feature>
<dbReference type="EMBL" id="JAUHHV010000002">
    <property type="protein sequence ID" value="KAK1431743.1"/>
    <property type="molecule type" value="Genomic_DNA"/>
</dbReference>
<dbReference type="AlphaFoldDB" id="A0AAD8KZE3"/>
<reference evidence="1" key="1">
    <citation type="journal article" date="2023" name="bioRxiv">
        <title>Improved chromosome-level genome assembly for marigold (Tagetes erecta).</title>
        <authorList>
            <person name="Jiang F."/>
            <person name="Yuan L."/>
            <person name="Wang S."/>
            <person name="Wang H."/>
            <person name="Xu D."/>
            <person name="Wang A."/>
            <person name="Fan W."/>
        </authorList>
    </citation>
    <scope>NUCLEOTIDE SEQUENCE</scope>
    <source>
        <strain evidence="1">WSJ</strain>
        <tissue evidence="1">Leaf</tissue>
    </source>
</reference>
<feature type="non-terminal residue" evidence="1">
    <location>
        <position position="78"/>
    </location>
</feature>
<proteinExistence type="predicted"/>
<evidence type="ECO:0000313" key="2">
    <source>
        <dbReference type="Proteomes" id="UP001229421"/>
    </source>
</evidence>
<sequence>CVLIEITNQSQDLFVNLSISARGLVFQSKGGSRRCCCGPLQAVVRRRRFLGFQLPMVKTVIPTTIIALISRDFALNVS</sequence>
<protein>
    <submittedName>
        <fullName evidence="1">Uncharacterized protein</fullName>
    </submittedName>
</protein>
<evidence type="ECO:0000313" key="1">
    <source>
        <dbReference type="EMBL" id="KAK1431743.1"/>
    </source>
</evidence>
<accession>A0AAD8KZE3</accession>